<name>A0A241VAW8_9GAMM</name>
<evidence type="ECO:0000313" key="2">
    <source>
        <dbReference type="EMBL" id="NNH78745.1"/>
    </source>
</evidence>
<dbReference type="RefSeq" id="WP_081406193.1">
    <property type="nucleotide sequence ID" value="NZ_JABERF010000075.1"/>
</dbReference>
<protein>
    <submittedName>
        <fullName evidence="4">DUF2256 domain-containing protein</fullName>
    </submittedName>
</protein>
<evidence type="ECO:0000313" key="1">
    <source>
        <dbReference type="EMBL" id="NNH39143.1"/>
    </source>
</evidence>
<dbReference type="Proteomes" id="UP000291380">
    <property type="component" value="Unassembled WGS sequence"/>
</dbReference>
<dbReference type="Proteomes" id="UP000569202">
    <property type="component" value="Unassembled WGS sequence"/>
</dbReference>
<evidence type="ECO:0000313" key="7">
    <source>
        <dbReference type="Proteomes" id="UP000546536"/>
    </source>
</evidence>
<dbReference type="Pfam" id="PF10013">
    <property type="entry name" value="DUF2256"/>
    <property type="match status" value="1"/>
</dbReference>
<dbReference type="Proteomes" id="UP000532147">
    <property type="component" value="Unassembled WGS sequence"/>
</dbReference>
<dbReference type="EMBL" id="JABERL010000052">
    <property type="protein sequence ID" value="NNH78745.1"/>
    <property type="molecule type" value="Genomic_DNA"/>
</dbReference>
<evidence type="ECO:0000313" key="4">
    <source>
        <dbReference type="EMBL" id="TCB55998.1"/>
    </source>
</evidence>
<accession>A0A4R0EH43</accession>
<dbReference type="AlphaFoldDB" id="A0A241VAW8"/>
<reference evidence="6 7" key="2">
    <citation type="submission" date="2020-04" db="EMBL/GenBank/DDBJ databases">
        <title>Acinetobacter Taxon 24.</title>
        <authorList>
            <person name="Nemec A."/>
            <person name="Radolfova-Krizova L."/>
            <person name="Higgins P.G."/>
            <person name="Spanelova P."/>
        </authorList>
    </citation>
    <scope>NUCLEOTIDE SEQUENCE [LARGE SCALE GENOMIC DNA]</scope>
    <source>
        <strain evidence="3 7">ANC 4279</strain>
        <strain evidence="1 6">ANC 4280</strain>
        <strain evidence="2 8">ANC 5380</strain>
    </source>
</reference>
<reference evidence="4 5" key="1">
    <citation type="submission" date="2019-02" db="EMBL/GenBank/DDBJ databases">
        <title>High diversity of culturable Acinetobacter species in natural soil and water ecosystems.</title>
        <authorList>
            <person name="Radolfova-Krizova L."/>
            <person name="Nemec A."/>
        </authorList>
    </citation>
    <scope>NUCLEOTIDE SEQUENCE [LARGE SCALE GENOMIC DNA]</scope>
    <source>
        <strain evidence="4 5">ANC 4281</strain>
    </source>
</reference>
<proteinExistence type="predicted"/>
<organism evidence="4 5">
    <name type="scientific">Acinetobacter terrae</name>
    <dbReference type="NCBI Taxonomy" id="2731247"/>
    <lineage>
        <taxon>Bacteria</taxon>
        <taxon>Pseudomonadati</taxon>
        <taxon>Pseudomonadota</taxon>
        <taxon>Gammaproteobacteria</taxon>
        <taxon>Moraxellales</taxon>
        <taxon>Moraxellaceae</taxon>
        <taxon>Acinetobacter</taxon>
        <taxon>Acinetobacter Taxon 24</taxon>
    </lineage>
</organism>
<evidence type="ECO:0000313" key="6">
    <source>
        <dbReference type="Proteomes" id="UP000532147"/>
    </source>
</evidence>
<evidence type="ECO:0000313" key="5">
    <source>
        <dbReference type="Proteomes" id="UP000291380"/>
    </source>
</evidence>
<dbReference type="OrthoDB" id="27194at2"/>
<dbReference type="EMBL" id="SJOA01000024">
    <property type="protein sequence ID" value="TCB55998.1"/>
    <property type="molecule type" value="Genomic_DNA"/>
</dbReference>
<gene>
    <name evidence="4" type="ORF">E0H85_14500</name>
    <name evidence="1" type="ORF">HLH11_10935</name>
    <name evidence="3" type="ORF">HLH13_16320</name>
    <name evidence="2" type="ORF">HLH17_14025</name>
</gene>
<accession>A0A241VAW8</accession>
<dbReference type="EMBL" id="JABERH010000026">
    <property type="protein sequence ID" value="NNH39143.1"/>
    <property type="molecule type" value="Genomic_DNA"/>
</dbReference>
<dbReference type="PANTHER" id="PTHR37463">
    <property type="entry name" value="GSL3115 PROTEIN"/>
    <property type="match status" value="1"/>
</dbReference>
<dbReference type="PANTHER" id="PTHR37463:SF1">
    <property type="entry name" value="DUF2256 DOMAIN-CONTAINING PROTEIN"/>
    <property type="match status" value="1"/>
</dbReference>
<accession>A0A7Y2PR97</accession>
<dbReference type="InterPro" id="IPR017136">
    <property type="entry name" value="UCP037205"/>
</dbReference>
<accession>A0A7Y2S294</accession>
<evidence type="ECO:0000313" key="3">
    <source>
        <dbReference type="EMBL" id="NNH89219.1"/>
    </source>
</evidence>
<dbReference type="Proteomes" id="UP000546536">
    <property type="component" value="Unassembled WGS sequence"/>
</dbReference>
<dbReference type="EMBL" id="JABERG010000033">
    <property type="protein sequence ID" value="NNH89219.1"/>
    <property type="molecule type" value="Genomic_DNA"/>
</dbReference>
<sequence length="33" mass="4402">MRPFSWRKKWQRCWDEVRYCSERCKRQSKQRRP</sequence>
<comment type="caution">
    <text evidence="4">The sequence shown here is derived from an EMBL/GenBank/DDBJ whole genome shotgun (WGS) entry which is preliminary data.</text>
</comment>
<evidence type="ECO:0000313" key="8">
    <source>
        <dbReference type="Proteomes" id="UP000569202"/>
    </source>
</evidence>
<keyword evidence="7" id="KW-1185">Reference proteome</keyword>
<accession>A0A7Y2RHA0</accession>